<comment type="caution">
    <text evidence="2">The sequence shown here is derived from an EMBL/GenBank/DDBJ whole genome shotgun (WGS) entry which is preliminary data.</text>
</comment>
<feature type="compositionally biased region" description="Polar residues" evidence="1">
    <location>
        <begin position="419"/>
        <end position="443"/>
    </location>
</feature>
<sequence length="887" mass="98022">MEVGNPPTPIMGTSVPLNTTPAAHICSERHCNAIISRSSKGNLCEQCVMKIRSGRSFPGTRSSPKEGVPAYSIPVPARERSGIDRISMKKERPTSVQAYMAKAYRGCSNTVGHGASQYGLFQGPINFQSSTQILCDPISVVPGAPIISHFNSQGEVIQDVYQQIQLEREIISQQNDEQSPMNSILCLRCLRSVPWHYGEGLCPSCRMELATQPSLAPLESAIISRRRSFLVEKEISGDLNIAGVDKNIYSTTGIVGVGESNDPGEIDRELSYPLGSDSQEMLPAKDSQKDHMGPRRAVKRPKVSHPDVIDLTRSEEAASFSAPSNVISTVSTSVESTRSVIRSLRCLMCVQQEWKSKRSALSSNGSKANGTETSSETSKSYTSLKRKKMVTWADEVGPKSITEIGSQKLSENHKVGTGPTENATSVSTGVPKQTSFAPKDVNTSEISLSSCNQKNSSSMDCSVYDHRLSDSETSPTLEVTHIGGTSWGQDQDPASSSDSETELSHTPPSSSLKIRIPARPAGLYSRKCISPKCGQLLSTNYRWKSCVMCRARSRGYQRRRQNLQGRHDRLYEELMRTQMFSTSHFLSNDTTDFDVDAILTPGARLCAVRDCTFIIPPLIEYRWKMCALCRFQKKMRNQHETKENSSLVKSSAECVSIDPQSILKLLDRYRNRDPAPDSGRCQSIDCGMLVVDSASPDCKQCIARRLSVIDRNKSSCGPKGSTMSIRKRPASYAQYKCFSALLSEFKERLSGFLQSQSIFFLFKKPSAGKALFAFDGEYSVVTLDFNIAGRKEEIDASVLRLKREIEYVGKITFSPKRLVTVLDEGIAVRFSCIYSVPILQSTTHVGCACISITPKPMQCEMEVVVVADRSHRFIPGQRTVIRFRLFG</sequence>
<feature type="compositionally biased region" description="Polar residues" evidence="1">
    <location>
        <begin position="487"/>
        <end position="512"/>
    </location>
</feature>
<evidence type="ECO:0000256" key="1">
    <source>
        <dbReference type="SAM" id="MobiDB-lite"/>
    </source>
</evidence>
<feature type="compositionally biased region" description="Basic residues" evidence="1">
    <location>
        <begin position="294"/>
        <end position="303"/>
    </location>
</feature>
<protein>
    <submittedName>
        <fullName evidence="2">Uncharacterized protein</fullName>
    </submittedName>
</protein>
<dbReference type="OrthoDB" id="3266602at2759"/>
<dbReference type="AlphaFoldDB" id="A0A9P5P1K9"/>
<keyword evidence="3" id="KW-1185">Reference proteome</keyword>
<feature type="region of interest" description="Disordered" evidence="1">
    <location>
        <begin position="358"/>
        <end position="380"/>
    </location>
</feature>
<dbReference type="EMBL" id="JADNYJ010000001">
    <property type="protein sequence ID" value="KAF8914017.1"/>
    <property type="molecule type" value="Genomic_DNA"/>
</dbReference>
<feature type="region of interest" description="Disordered" evidence="1">
    <location>
        <begin position="472"/>
        <end position="514"/>
    </location>
</feature>
<feature type="region of interest" description="Disordered" evidence="1">
    <location>
        <begin position="410"/>
        <end position="443"/>
    </location>
</feature>
<evidence type="ECO:0000313" key="3">
    <source>
        <dbReference type="Proteomes" id="UP000724874"/>
    </source>
</evidence>
<evidence type="ECO:0000313" key="2">
    <source>
        <dbReference type="EMBL" id="KAF8914017.1"/>
    </source>
</evidence>
<gene>
    <name evidence="2" type="ORF">CPB84DRAFT_45401</name>
</gene>
<accession>A0A9P5P1K9</accession>
<name>A0A9P5P1K9_GYMJU</name>
<feature type="compositionally biased region" description="Low complexity" evidence="1">
    <location>
        <begin position="371"/>
        <end position="380"/>
    </location>
</feature>
<feature type="compositionally biased region" description="Polar residues" evidence="1">
    <location>
        <begin position="359"/>
        <end position="370"/>
    </location>
</feature>
<organism evidence="2 3">
    <name type="scientific">Gymnopilus junonius</name>
    <name type="common">Spectacular rustgill mushroom</name>
    <name type="synonym">Gymnopilus spectabilis subsp. junonius</name>
    <dbReference type="NCBI Taxonomy" id="109634"/>
    <lineage>
        <taxon>Eukaryota</taxon>
        <taxon>Fungi</taxon>
        <taxon>Dikarya</taxon>
        <taxon>Basidiomycota</taxon>
        <taxon>Agaricomycotina</taxon>
        <taxon>Agaricomycetes</taxon>
        <taxon>Agaricomycetidae</taxon>
        <taxon>Agaricales</taxon>
        <taxon>Agaricineae</taxon>
        <taxon>Hymenogastraceae</taxon>
        <taxon>Gymnopilus</taxon>
    </lineage>
</organism>
<dbReference type="Proteomes" id="UP000724874">
    <property type="component" value="Unassembled WGS sequence"/>
</dbReference>
<proteinExistence type="predicted"/>
<feature type="region of interest" description="Disordered" evidence="1">
    <location>
        <begin position="274"/>
        <end position="304"/>
    </location>
</feature>
<reference evidence="2" key="1">
    <citation type="submission" date="2020-11" db="EMBL/GenBank/DDBJ databases">
        <authorList>
            <consortium name="DOE Joint Genome Institute"/>
            <person name="Ahrendt S."/>
            <person name="Riley R."/>
            <person name="Andreopoulos W."/>
            <person name="LaButti K."/>
            <person name="Pangilinan J."/>
            <person name="Ruiz-duenas F.J."/>
            <person name="Barrasa J.M."/>
            <person name="Sanchez-Garcia M."/>
            <person name="Camarero S."/>
            <person name="Miyauchi S."/>
            <person name="Serrano A."/>
            <person name="Linde D."/>
            <person name="Babiker R."/>
            <person name="Drula E."/>
            <person name="Ayuso-Fernandez I."/>
            <person name="Pacheco R."/>
            <person name="Padilla G."/>
            <person name="Ferreira P."/>
            <person name="Barriuso J."/>
            <person name="Kellner H."/>
            <person name="Castanera R."/>
            <person name="Alfaro M."/>
            <person name="Ramirez L."/>
            <person name="Pisabarro A.G."/>
            <person name="Kuo A."/>
            <person name="Tritt A."/>
            <person name="Lipzen A."/>
            <person name="He G."/>
            <person name="Yan M."/>
            <person name="Ng V."/>
            <person name="Cullen D."/>
            <person name="Martin F."/>
            <person name="Rosso M.-N."/>
            <person name="Henrissat B."/>
            <person name="Hibbett D."/>
            <person name="Martinez A.T."/>
            <person name="Grigoriev I.V."/>
        </authorList>
    </citation>
    <scope>NUCLEOTIDE SEQUENCE</scope>
    <source>
        <strain evidence="2">AH 44721</strain>
    </source>
</reference>